<sequence>MNNATPVELSMVLETMSGLKVRSPVLPLRFAGREPFKFPDLSFRLQFCVPGEMARRQARPAIIKVRQRENCHFVLKAWSATSRATNSHRQAL</sequence>
<accession>A0AAW0ZV02</accession>
<name>A0AAW0ZV02_9HYME</name>
<evidence type="ECO:0000313" key="1">
    <source>
        <dbReference type="EMBL" id="KAK9301431.1"/>
    </source>
</evidence>
<dbReference type="EMBL" id="JAWNGG020000113">
    <property type="protein sequence ID" value="KAK9301431.1"/>
    <property type="molecule type" value="Genomic_DNA"/>
</dbReference>
<dbReference type="AlphaFoldDB" id="A0AAW0ZV02"/>
<keyword evidence="2" id="KW-1185">Reference proteome</keyword>
<comment type="caution">
    <text evidence="1">The sequence shown here is derived from an EMBL/GenBank/DDBJ whole genome shotgun (WGS) entry which is preliminary data.</text>
</comment>
<dbReference type="Proteomes" id="UP001432146">
    <property type="component" value="Unassembled WGS sequence"/>
</dbReference>
<organism evidence="1 2">
    <name type="scientific">Tetragonisca angustula</name>
    <dbReference type="NCBI Taxonomy" id="166442"/>
    <lineage>
        <taxon>Eukaryota</taxon>
        <taxon>Metazoa</taxon>
        <taxon>Ecdysozoa</taxon>
        <taxon>Arthropoda</taxon>
        <taxon>Hexapoda</taxon>
        <taxon>Insecta</taxon>
        <taxon>Pterygota</taxon>
        <taxon>Neoptera</taxon>
        <taxon>Endopterygota</taxon>
        <taxon>Hymenoptera</taxon>
        <taxon>Apocrita</taxon>
        <taxon>Aculeata</taxon>
        <taxon>Apoidea</taxon>
        <taxon>Anthophila</taxon>
        <taxon>Apidae</taxon>
        <taxon>Tetragonisca</taxon>
    </lineage>
</organism>
<reference evidence="1 2" key="1">
    <citation type="submission" date="2024-05" db="EMBL/GenBank/DDBJ databases">
        <title>The nuclear and mitochondrial genome assemblies of Tetragonisca angustula (Apidae: Meliponini), a tiny yet remarkable pollinator in the Neotropics.</title>
        <authorList>
            <person name="Ferrari R."/>
            <person name="Ricardo P.C."/>
            <person name="Dias F.C."/>
            <person name="Araujo N.S."/>
            <person name="Soares D.O."/>
            <person name="Zhou Q.-S."/>
            <person name="Zhu C.-D."/>
            <person name="Coutinho L."/>
            <person name="Airas M.C."/>
            <person name="Batista T.M."/>
        </authorList>
    </citation>
    <scope>NUCLEOTIDE SEQUENCE [LARGE SCALE GENOMIC DNA]</scope>
    <source>
        <strain evidence="1">ASF017062</strain>
        <tissue evidence="1">Abdomen</tissue>
    </source>
</reference>
<protein>
    <submittedName>
        <fullName evidence="1">Uncharacterized protein</fullName>
    </submittedName>
</protein>
<gene>
    <name evidence="1" type="ORF">QLX08_006249</name>
</gene>
<proteinExistence type="predicted"/>
<evidence type="ECO:0000313" key="2">
    <source>
        <dbReference type="Proteomes" id="UP001432146"/>
    </source>
</evidence>